<protein>
    <submittedName>
        <fullName evidence="2">Uncharacterized protein</fullName>
    </submittedName>
</protein>
<keyword evidence="1" id="KW-0472">Membrane</keyword>
<dbReference type="EMBL" id="FO082274">
    <property type="protein sequence ID" value="CCO16926.1"/>
    <property type="molecule type" value="Genomic_DNA"/>
</dbReference>
<reference evidence="2 3" key="1">
    <citation type="submission" date="2011-10" db="EMBL/GenBank/DDBJ databases">
        <authorList>
            <person name="Genoscope - CEA"/>
        </authorList>
    </citation>
    <scope>NUCLEOTIDE SEQUENCE [LARGE SCALE GENOMIC DNA]</scope>
    <source>
        <strain evidence="2 3">RCC 1105</strain>
    </source>
</reference>
<name>K8EG04_9CHLO</name>
<evidence type="ECO:0000313" key="3">
    <source>
        <dbReference type="Proteomes" id="UP000198341"/>
    </source>
</evidence>
<dbReference type="AlphaFoldDB" id="K8EG04"/>
<gene>
    <name evidence="2" type="ORF">Bathy05g01760</name>
</gene>
<dbReference type="Proteomes" id="UP000198341">
    <property type="component" value="Chromosome 5"/>
</dbReference>
<proteinExistence type="predicted"/>
<dbReference type="KEGG" id="bpg:Bathy05g01760"/>
<feature type="transmembrane region" description="Helical" evidence="1">
    <location>
        <begin position="20"/>
        <end position="39"/>
    </location>
</feature>
<organism evidence="2 3">
    <name type="scientific">Bathycoccus prasinos</name>
    <dbReference type="NCBI Taxonomy" id="41875"/>
    <lineage>
        <taxon>Eukaryota</taxon>
        <taxon>Viridiplantae</taxon>
        <taxon>Chlorophyta</taxon>
        <taxon>Mamiellophyceae</taxon>
        <taxon>Mamiellales</taxon>
        <taxon>Bathycoccaceae</taxon>
        <taxon>Bathycoccus</taxon>
    </lineage>
</organism>
<accession>K8EG04</accession>
<dbReference type="GeneID" id="19015679"/>
<dbReference type="RefSeq" id="XP_007513368.1">
    <property type="nucleotide sequence ID" value="XM_007513306.1"/>
</dbReference>
<evidence type="ECO:0000313" key="2">
    <source>
        <dbReference type="EMBL" id="CCO16926.1"/>
    </source>
</evidence>
<evidence type="ECO:0000256" key="1">
    <source>
        <dbReference type="SAM" id="Phobius"/>
    </source>
</evidence>
<keyword evidence="3" id="KW-1185">Reference proteome</keyword>
<keyword evidence="1" id="KW-0812">Transmembrane</keyword>
<keyword evidence="1" id="KW-1133">Transmembrane helix</keyword>
<sequence>MPELTAFDAIGGLLKASTGGIAVFGVGAVGVIGVASFAANVSKQFIRDGGEKKEKTKGKREILLEELNALKEGEDTWGNRRRQREVKGELKKLVDEM</sequence>